<dbReference type="InterPro" id="IPR043129">
    <property type="entry name" value="ATPase_NBD"/>
</dbReference>
<dbReference type="InterPro" id="IPR049517">
    <property type="entry name" value="ACX-like_C"/>
</dbReference>
<comment type="caution">
    <text evidence="4">The sequence shown here is derived from an EMBL/GenBank/DDBJ whole genome shotgun (WGS) entry which is preliminary data.</text>
</comment>
<dbReference type="InterPro" id="IPR045079">
    <property type="entry name" value="Oxoprolinase-like"/>
</dbReference>
<dbReference type="Pfam" id="PF19278">
    <property type="entry name" value="Hydant_A_C"/>
    <property type="match status" value="1"/>
</dbReference>
<feature type="domain" description="Hydantoinase A/oxoprolinase" evidence="1">
    <location>
        <begin position="205"/>
        <end position="491"/>
    </location>
</feature>
<dbReference type="InterPro" id="IPR002821">
    <property type="entry name" value="Hydantoinase_A"/>
</dbReference>
<dbReference type="Pfam" id="PF01968">
    <property type="entry name" value="Hydantoinase_A"/>
    <property type="match status" value="1"/>
</dbReference>
<protein>
    <recommendedName>
        <fullName evidence="6">5-oxoprolinase</fullName>
    </recommendedName>
</protein>
<evidence type="ECO:0000259" key="2">
    <source>
        <dbReference type="Pfam" id="PF05378"/>
    </source>
</evidence>
<evidence type="ECO:0000313" key="4">
    <source>
        <dbReference type="EMBL" id="ETX04102.1"/>
    </source>
</evidence>
<feature type="domain" description="Acetophenone carboxylase-like C-terminal" evidence="3">
    <location>
        <begin position="508"/>
        <end position="676"/>
    </location>
</feature>
<name>W4M377_9BACT</name>
<dbReference type="PATRIC" id="fig|1429439.4.peg.5216"/>
<evidence type="ECO:0000259" key="3">
    <source>
        <dbReference type="Pfam" id="PF19278"/>
    </source>
</evidence>
<proteinExistence type="predicted"/>
<dbReference type="GO" id="GO:0006749">
    <property type="term" value="P:glutathione metabolic process"/>
    <property type="evidence" value="ECO:0007669"/>
    <property type="project" value="TreeGrafter"/>
</dbReference>
<reference evidence="4 5" key="1">
    <citation type="journal article" date="2014" name="Nature">
        <title>An environmental bacterial taxon with a large and distinct metabolic repertoire.</title>
        <authorList>
            <person name="Wilson M.C."/>
            <person name="Mori T."/>
            <person name="Ruckert C."/>
            <person name="Uria A.R."/>
            <person name="Helf M.J."/>
            <person name="Takada K."/>
            <person name="Gernert C."/>
            <person name="Steffens U.A."/>
            <person name="Heycke N."/>
            <person name="Schmitt S."/>
            <person name="Rinke C."/>
            <person name="Helfrich E.J."/>
            <person name="Brachmann A.O."/>
            <person name="Gurgui C."/>
            <person name="Wakimoto T."/>
            <person name="Kracht M."/>
            <person name="Crusemann M."/>
            <person name="Hentschel U."/>
            <person name="Abe I."/>
            <person name="Matsunaga S."/>
            <person name="Kalinowski J."/>
            <person name="Takeyama H."/>
            <person name="Piel J."/>
        </authorList>
    </citation>
    <scope>NUCLEOTIDE SEQUENCE [LARGE SCALE GENOMIC DNA]</scope>
    <source>
        <strain evidence="5">TSY2</strain>
    </source>
</reference>
<keyword evidence="5" id="KW-1185">Reference proteome</keyword>
<dbReference type="PANTHER" id="PTHR11365:SF23">
    <property type="entry name" value="HYPOTHETICAL 5-OXOPROLINASE (EUROFUNG)-RELATED"/>
    <property type="match status" value="1"/>
</dbReference>
<dbReference type="EMBL" id="AZHX01001306">
    <property type="protein sequence ID" value="ETX04102.1"/>
    <property type="molecule type" value="Genomic_DNA"/>
</dbReference>
<dbReference type="InterPro" id="IPR008040">
    <property type="entry name" value="Hydant_A_N"/>
</dbReference>
<dbReference type="Pfam" id="PF05378">
    <property type="entry name" value="Hydant_A_N"/>
    <property type="match status" value="1"/>
</dbReference>
<evidence type="ECO:0008006" key="6">
    <source>
        <dbReference type="Google" id="ProtNLM"/>
    </source>
</evidence>
<evidence type="ECO:0000259" key="1">
    <source>
        <dbReference type="Pfam" id="PF01968"/>
    </source>
</evidence>
<gene>
    <name evidence="4" type="ORF">ETSY2_30755</name>
</gene>
<dbReference type="AlphaFoldDB" id="W4M377"/>
<dbReference type="Proteomes" id="UP000019140">
    <property type="component" value="Unassembled WGS sequence"/>
</dbReference>
<organism evidence="4 5">
    <name type="scientific">Candidatus Entotheonella gemina</name>
    <dbReference type="NCBI Taxonomy" id="1429439"/>
    <lineage>
        <taxon>Bacteria</taxon>
        <taxon>Pseudomonadati</taxon>
        <taxon>Nitrospinota/Tectimicrobiota group</taxon>
        <taxon>Candidatus Tectimicrobiota</taxon>
        <taxon>Candidatus Entotheonellia</taxon>
        <taxon>Candidatus Entotheonellales</taxon>
        <taxon>Candidatus Entotheonellaceae</taxon>
        <taxon>Candidatus Entotheonella</taxon>
    </lineage>
</organism>
<dbReference type="GO" id="GO:0005829">
    <property type="term" value="C:cytosol"/>
    <property type="evidence" value="ECO:0007669"/>
    <property type="project" value="TreeGrafter"/>
</dbReference>
<accession>W4M377</accession>
<dbReference type="PANTHER" id="PTHR11365">
    <property type="entry name" value="5-OXOPROLINASE RELATED"/>
    <property type="match status" value="1"/>
</dbReference>
<sequence length="687" mass="72883">MATYALSLDVGGTFTDVMLMHRESGQIWTTKTSSTPHDPSEGFFAGVHKMLQHAEVAAETVAYVFHGSTVATNAILEGKGAHTGMITTAGFQSVLEIGRHDVPRQANLYAWIKPARPVRQRHIFEVRERIWLDGSVEIPLDTEGCHAVAQQLREAEVDAVAIVFLHAYANPQHEQAVAAIVEAVCPGVPVSLSSQVLPVFREYERAMATVLNASLQPLVSRYIDKLETGLKSHGIRSPLLIMQSNGGVCGPQIAARLPVHLALSGPAAGAIGASAVGQLAGHPDAVCIDMGGTSADVCLIREGQPSITNEGEIGEFPLQVPMTDIHTIGAGGGSIATATALGSLTVGPQSAGAHPGPACYGQGGTEPTVTDANLLLGRIPPHLLGGEVPLHADLAHRAIADRIATPLGMDVYEAAAGIVQIVNNNMVGALRVVSVEKGYDPRNFALVAFGGAGPLHGGQLAELLGTPLVLIPPHPGILSALGLLSTDLHHDAVRTFVQRGPDYDIAGMEALYQIMQADTSAHLTAEGIPAAQQTFTRLADLRYAKQGFEITVEFPAPTVTEAAVHQLIDAFHQRHEQLYTYAAPDTPVEIINLRLRALGRMDQLTLPRIGTVPAGTAPAASQTRPVCFSGMGFVETPVFRRQDLLAGHTLDGPAIVDQLDSTTVIYPDHQAHVDAYGNLLMRMNRRN</sequence>
<dbReference type="GO" id="GO:0017168">
    <property type="term" value="F:5-oxoprolinase (ATP-hydrolyzing) activity"/>
    <property type="evidence" value="ECO:0007669"/>
    <property type="project" value="TreeGrafter"/>
</dbReference>
<dbReference type="SUPFAM" id="SSF53067">
    <property type="entry name" value="Actin-like ATPase domain"/>
    <property type="match status" value="1"/>
</dbReference>
<evidence type="ECO:0000313" key="5">
    <source>
        <dbReference type="Proteomes" id="UP000019140"/>
    </source>
</evidence>
<dbReference type="HOGENOM" id="CLU_002157_1_2_7"/>
<feature type="domain" description="Hydantoinase/oxoprolinase N-terminal" evidence="2">
    <location>
        <begin position="8"/>
        <end position="184"/>
    </location>
</feature>